<proteinExistence type="predicted"/>
<evidence type="ECO:0000313" key="2">
    <source>
        <dbReference type="Proteomes" id="UP000004095"/>
    </source>
</evidence>
<name>A1ZPJ4_MICM2</name>
<comment type="caution">
    <text evidence="1">The sequence shown here is derived from an EMBL/GenBank/DDBJ whole genome shotgun (WGS) entry which is preliminary data.</text>
</comment>
<dbReference type="AlphaFoldDB" id="A1ZPJ4"/>
<gene>
    <name evidence="1" type="ORF">M23134_03802</name>
</gene>
<dbReference type="EMBL" id="AAWS01000021">
    <property type="protein sequence ID" value="EAY27733.1"/>
    <property type="molecule type" value="Genomic_DNA"/>
</dbReference>
<accession>A1ZPJ4</accession>
<dbReference type="Proteomes" id="UP000004095">
    <property type="component" value="Unassembled WGS sequence"/>
</dbReference>
<protein>
    <submittedName>
        <fullName evidence="1">Hypothetical conserved protein</fullName>
    </submittedName>
</protein>
<reference evidence="1 2" key="1">
    <citation type="submission" date="2007-01" db="EMBL/GenBank/DDBJ databases">
        <authorList>
            <person name="Haygood M."/>
            <person name="Podell S."/>
            <person name="Anderson C."/>
            <person name="Hopkinson B."/>
            <person name="Roe K."/>
            <person name="Barbeau K."/>
            <person name="Gaasterland T."/>
            <person name="Ferriera S."/>
            <person name="Johnson J."/>
            <person name="Kravitz S."/>
            <person name="Beeson K."/>
            <person name="Sutton G."/>
            <person name="Rogers Y.-H."/>
            <person name="Friedman R."/>
            <person name="Frazier M."/>
            <person name="Venter J.C."/>
        </authorList>
    </citation>
    <scope>NUCLEOTIDE SEQUENCE [LARGE SCALE GENOMIC DNA]</scope>
    <source>
        <strain evidence="1 2">ATCC 23134</strain>
    </source>
</reference>
<keyword evidence="2" id="KW-1185">Reference proteome</keyword>
<organism evidence="1 2">
    <name type="scientific">Microscilla marina ATCC 23134</name>
    <dbReference type="NCBI Taxonomy" id="313606"/>
    <lineage>
        <taxon>Bacteria</taxon>
        <taxon>Pseudomonadati</taxon>
        <taxon>Bacteroidota</taxon>
        <taxon>Cytophagia</taxon>
        <taxon>Cytophagales</taxon>
        <taxon>Microscillaceae</taxon>
        <taxon>Microscilla</taxon>
    </lineage>
</organism>
<dbReference type="eggNOG" id="COG5464">
    <property type="taxonomic scope" value="Bacteria"/>
</dbReference>
<sequence length="302" mass="34848">MSKCFYCGSFELSKSYDMSNQYDKIFKENIGEHFLSLSKTYLGIEVASSEELKDKLQTTLEREADFLRKITTPKGEQMIIQLEFQSTDEQGMAERMQLYFAILRQKYKLPIRQFVIYVGSKPPKMRTRLKPEEVFTGFELLDLRQVSYTQWLESDIPEEVLLAVLGDFQQKKVSTVLKQIISKIVKLIDDPGTLQKYIRQLATFARLRNLVIETEQTLEYMGLTYDIEKDVFYQRGVKKGQQEGIEKGHQEGIEKGITQGVVKMVIALLKSGKMPLEEVARIAELSVIDVQKMADQIKKPDS</sequence>
<evidence type="ECO:0000313" key="1">
    <source>
        <dbReference type="EMBL" id="EAY27733.1"/>
    </source>
</evidence>